<dbReference type="NCBIfam" id="TIGR02999">
    <property type="entry name" value="Sig-70_X6"/>
    <property type="match status" value="1"/>
</dbReference>
<keyword evidence="1" id="KW-0805">Transcription regulation</keyword>
<keyword evidence="3" id="KW-0804">Transcription</keyword>
<dbReference type="PANTHER" id="PTHR43133:SF39">
    <property type="entry name" value="SIMILAR TO RNA POLYMERASE SIGMA-E FACTOR"/>
    <property type="match status" value="1"/>
</dbReference>
<dbReference type="Proteomes" id="UP000782554">
    <property type="component" value="Unassembled WGS sequence"/>
</dbReference>
<keyword evidence="6" id="KW-1185">Reference proteome</keyword>
<dbReference type="InterPro" id="IPR053812">
    <property type="entry name" value="HTH_Sigma70_ECF-like"/>
</dbReference>
<evidence type="ECO:0000256" key="1">
    <source>
        <dbReference type="ARBA" id="ARBA00023015"/>
    </source>
</evidence>
<feature type="domain" description="RNA polymerase sigma-70 ECF-like HTH" evidence="4">
    <location>
        <begin position="10"/>
        <end position="180"/>
    </location>
</feature>
<dbReference type="InterPro" id="IPR013324">
    <property type="entry name" value="RNA_pol_sigma_r3/r4-like"/>
</dbReference>
<name>A0ABS7JXR3_9SPHN</name>
<dbReference type="PANTHER" id="PTHR43133">
    <property type="entry name" value="RNA POLYMERASE ECF-TYPE SIGMA FACTO"/>
    <property type="match status" value="1"/>
</dbReference>
<dbReference type="Pfam" id="PF07638">
    <property type="entry name" value="Sigma70_ECF"/>
    <property type="match status" value="1"/>
</dbReference>
<gene>
    <name evidence="5" type="ORF">K3181_13420</name>
</gene>
<dbReference type="RefSeq" id="WP_221603634.1">
    <property type="nucleotide sequence ID" value="NZ_CAXPSY010000016.1"/>
</dbReference>
<proteinExistence type="predicted"/>
<evidence type="ECO:0000313" key="5">
    <source>
        <dbReference type="EMBL" id="MBX7502442.1"/>
    </source>
</evidence>
<dbReference type="InterPro" id="IPR039425">
    <property type="entry name" value="RNA_pol_sigma-70-like"/>
</dbReference>
<accession>A0ABS7JXR3</accession>
<dbReference type="SUPFAM" id="SSF88659">
    <property type="entry name" value="Sigma3 and sigma4 domains of RNA polymerase sigma factors"/>
    <property type="match status" value="1"/>
</dbReference>
<evidence type="ECO:0000313" key="6">
    <source>
        <dbReference type="Proteomes" id="UP000782554"/>
    </source>
</evidence>
<evidence type="ECO:0000259" key="4">
    <source>
        <dbReference type="Pfam" id="PF07638"/>
    </source>
</evidence>
<reference evidence="5 6" key="1">
    <citation type="submission" date="2021-08" db="EMBL/GenBank/DDBJ databases">
        <title>Comparative Genomics Analysis of the Genus Qipengyuania Reveals Extensive Genetic Diversity and Metabolic Versatility, Including the Description of Fifteen Novel Species.</title>
        <authorList>
            <person name="Liu Y."/>
        </authorList>
    </citation>
    <scope>NUCLEOTIDE SEQUENCE [LARGE SCALE GENOMIC DNA]</scope>
    <source>
        <strain evidence="5 6">YG27</strain>
    </source>
</reference>
<dbReference type="InterPro" id="IPR036388">
    <property type="entry name" value="WH-like_DNA-bd_sf"/>
</dbReference>
<dbReference type="EMBL" id="JAIGNU010000003">
    <property type="protein sequence ID" value="MBX7502442.1"/>
    <property type="molecule type" value="Genomic_DNA"/>
</dbReference>
<dbReference type="Gene3D" id="1.10.10.10">
    <property type="entry name" value="Winged helix-like DNA-binding domain superfamily/Winged helix DNA-binding domain"/>
    <property type="match status" value="1"/>
</dbReference>
<keyword evidence="2" id="KW-0731">Sigma factor</keyword>
<protein>
    <submittedName>
        <fullName evidence="5">RNA polymerase subunit sigma</fullName>
    </submittedName>
</protein>
<dbReference type="InterPro" id="IPR011517">
    <property type="entry name" value="RNA_pol_sigma70_ECF-like"/>
</dbReference>
<evidence type="ECO:0000256" key="2">
    <source>
        <dbReference type="ARBA" id="ARBA00023082"/>
    </source>
</evidence>
<sequence>MTSHAKTEVLILAWREGDDESRNRLIARLLPSLEEIAAARLRREGGTSLSTHELINEAVERLIAHGGESLVGRAHMIALSSRLMRNILVDRARAMSAAKRQHRRVELNTRVAGTGPLDLYELDSALIRLRAIEPELMEVVEMRYFGGMTLAEIAEVTDWSEATVKRRWQVARAWLADALNPALKP</sequence>
<evidence type="ECO:0000256" key="3">
    <source>
        <dbReference type="ARBA" id="ARBA00023163"/>
    </source>
</evidence>
<comment type="caution">
    <text evidence="5">The sequence shown here is derived from an EMBL/GenBank/DDBJ whole genome shotgun (WGS) entry which is preliminary data.</text>
</comment>
<organism evidence="5 6">
    <name type="scientific">Qipengyuania mesophila</name>
    <dbReference type="NCBI Taxonomy" id="2867246"/>
    <lineage>
        <taxon>Bacteria</taxon>
        <taxon>Pseudomonadati</taxon>
        <taxon>Pseudomonadota</taxon>
        <taxon>Alphaproteobacteria</taxon>
        <taxon>Sphingomonadales</taxon>
        <taxon>Erythrobacteraceae</taxon>
        <taxon>Qipengyuania</taxon>
    </lineage>
</organism>